<feature type="domain" description="Heterokaryon incompatibility" evidence="1">
    <location>
        <begin position="27"/>
        <end position="131"/>
    </location>
</feature>
<dbReference type="Pfam" id="PF06985">
    <property type="entry name" value="HET"/>
    <property type="match status" value="1"/>
</dbReference>
<dbReference type="PANTHER" id="PTHR10622:SF10">
    <property type="entry name" value="HET DOMAIN-CONTAINING PROTEIN"/>
    <property type="match status" value="1"/>
</dbReference>
<organism evidence="2 3">
    <name type="scientific">Aspergillus carbonarius (strain ITEM 5010)</name>
    <dbReference type="NCBI Taxonomy" id="602072"/>
    <lineage>
        <taxon>Eukaryota</taxon>
        <taxon>Fungi</taxon>
        <taxon>Dikarya</taxon>
        <taxon>Ascomycota</taxon>
        <taxon>Pezizomycotina</taxon>
        <taxon>Eurotiomycetes</taxon>
        <taxon>Eurotiomycetidae</taxon>
        <taxon>Eurotiales</taxon>
        <taxon>Aspergillaceae</taxon>
        <taxon>Aspergillus</taxon>
        <taxon>Aspergillus subgen. Circumdati</taxon>
    </lineage>
</organism>
<proteinExistence type="predicted"/>
<reference evidence="3" key="1">
    <citation type="journal article" date="2017" name="Genome Biol.">
        <title>Comparative genomics reveals high biological diversity and specific adaptations in the industrially and medically important fungal genus Aspergillus.</title>
        <authorList>
            <person name="de Vries R.P."/>
            <person name="Riley R."/>
            <person name="Wiebenga A."/>
            <person name="Aguilar-Osorio G."/>
            <person name="Amillis S."/>
            <person name="Uchima C.A."/>
            <person name="Anderluh G."/>
            <person name="Asadollahi M."/>
            <person name="Askin M."/>
            <person name="Barry K."/>
            <person name="Battaglia E."/>
            <person name="Bayram O."/>
            <person name="Benocci T."/>
            <person name="Braus-Stromeyer S.A."/>
            <person name="Caldana C."/>
            <person name="Canovas D."/>
            <person name="Cerqueira G.C."/>
            <person name="Chen F."/>
            <person name="Chen W."/>
            <person name="Choi C."/>
            <person name="Clum A."/>
            <person name="Dos Santos R.A."/>
            <person name="Damasio A.R."/>
            <person name="Diallinas G."/>
            <person name="Emri T."/>
            <person name="Fekete E."/>
            <person name="Flipphi M."/>
            <person name="Freyberg S."/>
            <person name="Gallo A."/>
            <person name="Gournas C."/>
            <person name="Habgood R."/>
            <person name="Hainaut M."/>
            <person name="Harispe M.L."/>
            <person name="Henrissat B."/>
            <person name="Hilden K.S."/>
            <person name="Hope R."/>
            <person name="Hossain A."/>
            <person name="Karabika E."/>
            <person name="Karaffa L."/>
            <person name="Karanyi Z."/>
            <person name="Krasevec N."/>
            <person name="Kuo A."/>
            <person name="Kusch H."/>
            <person name="LaButti K."/>
            <person name="Lagendijk E.L."/>
            <person name="Lapidus A."/>
            <person name="Levasseur A."/>
            <person name="Lindquist E."/>
            <person name="Lipzen A."/>
            <person name="Logrieco A.F."/>
            <person name="MacCabe A."/>
            <person name="Maekelae M.R."/>
            <person name="Malavazi I."/>
            <person name="Melin P."/>
            <person name="Meyer V."/>
            <person name="Mielnichuk N."/>
            <person name="Miskei M."/>
            <person name="Molnar A.P."/>
            <person name="Mule G."/>
            <person name="Ngan C.Y."/>
            <person name="Orejas M."/>
            <person name="Orosz E."/>
            <person name="Ouedraogo J.P."/>
            <person name="Overkamp K.M."/>
            <person name="Park H.-S."/>
            <person name="Perrone G."/>
            <person name="Piumi F."/>
            <person name="Punt P.J."/>
            <person name="Ram A.F."/>
            <person name="Ramon A."/>
            <person name="Rauscher S."/>
            <person name="Record E."/>
            <person name="Riano-Pachon D.M."/>
            <person name="Robert V."/>
            <person name="Roehrig J."/>
            <person name="Ruller R."/>
            <person name="Salamov A."/>
            <person name="Salih N.S."/>
            <person name="Samson R.A."/>
            <person name="Sandor E."/>
            <person name="Sanguinetti M."/>
            <person name="Schuetze T."/>
            <person name="Sepcic K."/>
            <person name="Shelest E."/>
            <person name="Sherlock G."/>
            <person name="Sophianopoulou V."/>
            <person name="Squina F.M."/>
            <person name="Sun H."/>
            <person name="Susca A."/>
            <person name="Todd R.B."/>
            <person name="Tsang A."/>
            <person name="Unkles S.E."/>
            <person name="van de Wiele N."/>
            <person name="van Rossen-Uffink D."/>
            <person name="Oliveira J.V."/>
            <person name="Vesth T.C."/>
            <person name="Visser J."/>
            <person name="Yu J.-H."/>
            <person name="Zhou M."/>
            <person name="Andersen M.R."/>
            <person name="Archer D.B."/>
            <person name="Baker S.E."/>
            <person name="Benoit I."/>
            <person name="Brakhage A.A."/>
            <person name="Braus G.H."/>
            <person name="Fischer R."/>
            <person name="Frisvad J.C."/>
            <person name="Goldman G.H."/>
            <person name="Houbraken J."/>
            <person name="Oakley B."/>
            <person name="Pocsi I."/>
            <person name="Scazzocchio C."/>
            <person name="Seiboth B."/>
            <person name="vanKuyk P.A."/>
            <person name="Wortman J."/>
            <person name="Dyer P.S."/>
            <person name="Grigoriev I.V."/>
        </authorList>
    </citation>
    <scope>NUCLEOTIDE SEQUENCE [LARGE SCALE GENOMIC DNA]</scope>
    <source>
        <strain evidence="3">ITEM 5010</strain>
    </source>
</reference>
<dbReference type="InterPro" id="IPR036770">
    <property type="entry name" value="Ankyrin_rpt-contain_sf"/>
</dbReference>
<dbReference type="OrthoDB" id="674604at2759"/>
<dbReference type="Pfam" id="PF12796">
    <property type="entry name" value="Ank_2"/>
    <property type="match status" value="1"/>
</dbReference>
<dbReference type="EMBL" id="KV907508">
    <property type="protein sequence ID" value="OOF92107.1"/>
    <property type="molecule type" value="Genomic_DNA"/>
</dbReference>
<evidence type="ECO:0000313" key="2">
    <source>
        <dbReference type="EMBL" id="OOF92107.1"/>
    </source>
</evidence>
<dbReference type="SUPFAM" id="SSF48403">
    <property type="entry name" value="Ankyrin repeat"/>
    <property type="match status" value="1"/>
</dbReference>
<sequence>MRLINVEGYETGSLKIEEFYDEDIPPYAILSHTWGEEEVTLRDMEETYAKRTAKKGPIHSRVMDIFAVTRKKGYPKIHMTCAIAKAHGLGYAWVDTCCIDKTSSAELAEAINSMYRWYQKASVCYVFLADVESMDDFEKSRWFTRGWTLQELIAPKQMIFFNRSWEKLGTKRELRDEIQTRTRIPGSALSGIGDMSSFCIAQKMSWAANRYTSRLEDRAYSLLGLFDINMPLLYGEGEKAFIRLQEELMKAYDDPSILLWASKDQSHGGLLATSPDAFEACADVYLQATPHTIQERRWTLDNKGVHLNIPILPVGHSGLVLGILGGIDIQREDFRSVGLQSKGIGIYLQNSSYEGAVFRKVWSDRFEVVENYDYFQANFLTKTIRVPQPRRAGTGIPVLRQRRTPISYAAEGGHLEVIWLLWNWPGIDLHAADDQGWTPWSYAAREGKKEIIQFLLSQPQVDQYMVDGSGRTLLSHAAECGRHEVIELITRDFQQSIGLAEVGVNRCCGTLCAGTFHGIMPHEAKD</sequence>
<protein>
    <recommendedName>
        <fullName evidence="1">Heterokaryon incompatibility domain-containing protein</fullName>
    </recommendedName>
</protein>
<dbReference type="SMART" id="SM00248">
    <property type="entry name" value="ANK"/>
    <property type="match status" value="3"/>
</dbReference>
<accession>A0A1R3RCC8</accession>
<evidence type="ECO:0000259" key="1">
    <source>
        <dbReference type="Pfam" id="PF06985"/>
    </source>
</evidence>
<gene>
    <name evidence="2" type="ORF">ASPCADRAFT_518000</name>
</gene>
<name>A0A1R3RCC8_ASPC5</name>
<dbReference type="AlphaFoldDB" id="A0A1R3RCC8"/>
<dbReference type="Gene3D" id="1.25.40.20">
    <property type="entry name" value="Ankyrin repeat-containing domain"/>
    <property type="match status" value="1"/>
</dbReference>
<dbReference type="Proteomes" id="UP000188318">
    <property type="component" value="Unassembled WGS sequence"/>
</dbReference>
<dbReference type="PANTHER" id="PTHR10622">
    <property type="entry name" value="HET DOMAIN-CONTAINING PROTEIN"/>
    <property type="match status" value="1"/>
</dbReference>
<dbReference type="VEuPathDB" id="FungiDB:ASPCADRAFT_518000"/>
<keyword evidence="3" id="KW-1185">Reference proteome</keyword>
<dbReference type="STRING" id="602072.A0A1R3RCC8"/>
<evidence type="ECO:0000313" key="3">
    <source>
        <dbReference type="Proteomes" id="UP000188318"/>
    </source>
</evidence>
<dbReference type="InterPro" id="IPR010730">
    <property type="entry name" value="HET"/>
</dbReference>
<dbReference type="InterPro" id="IPR002110">
    <property type="entry name" value="Ankyrin_rpt"/>
</dbReference>